<dbReference type="Proteomes" id="UP001597296">
    <property type="component" value="Unassembled WGS sequence"/>
</dbReference>
<proteinExistence type="predicted"/>
<comment type="caution">
    <text evidence="1">The sequence shown here is derived from an EMBL/GenBank/DDBJ whole genome shotgun (WGS) entry which is preliminary data.</text>
</comment>
<gene>
    <name evidence="1" type="ORF">ACFSNB_18300</name>
</gene>
<reference evidence="2" key="1">
    <citation type="journal article" date="2019" name="Int. J. Syst. Evol. Microbiol.">
        <title>The Global Catalogue of Microorganisms (GCM) 10K type strain sequencing project: providing services to taxonomists for standard genome sequencing and annotation.</title>
        <authorList>
            <consortium name="The Broad Institute Genomics Platform"/>
            <consortium name="The Broad Institute Genome Sequencing Center for Infectious Disease"/>
            <person name="Wu L."/>
            <person name="Ma J."/>
        </authorList>
    </citation>
    <scope>NUCLEOTIDE SEQUENCE [LARGE SCALE GENOMIC DNA]</scope>
    <source>
        <strain evidence="2">KCTC 15012</strain>
    </source>
</reference>
<dbReference type="EMBL" id="JBHUIY010000073">
    <property type="protein sequence ID" value="MFD2235752.1"/>
    <property type="molecule type" value="Genomic_DNA"/>
</dbReference>
<accession>A0ABW5CGX1</accession>
<sequence>MNGEDRTTELNEIARIIRLEEFVPGRYSALLLIQLATSYLSGGLNYHKVMREIDALERGQPTTTKSPTMFKGPLLGGLWHKHYFADGVGAMIKNLINGMNRNGLPWIEERARQVTESGEDYYLTEEDAARIAHDAVIGNWERRSAGRQFTGEWIIYAQYEGRNHYLCLANHRDGDDRIRAQIDEICVAEFPFLVDILAAN</sequence>
<organism evidence="1 2">
    <name type="scientific">Phaeospirillum tilakii</name>
    <dbReference type="NCBI Taxonomy" id="741673"/>
    <lineage>
        <taxon>Bacteria</taxon>
        <taxon>Pseudomonadati</taxon>
        <taxon>Pseudomonadota</taxon>
        <taxon>Alphaproteobacteria</taxon>
        <taxon>Rhodospirillales</taxon>
        <taxon>Rhodospirillaceae</taxon>
        <taxon>Phaeospirillum</taxon>
    </lineage>
</organism>
<protein>
    <submittedName>
        <fullName evidence="1">Uncharacterized protein</fullName>
    </submittedName>
</protein>
<evidence type="ECO:0000313" key="2">
    <source>
        <dbReference type="Proteomes" id="UP001597296"/>
    </source>
</evidence>
<name>A0ABW5CGX1_9PROT</name>
<keyword evidence="2" id="KW-1185">Reference proteome</keyword>
<evidence type="ECO:0000313" key="1">
    <source>
        <dbReference type="EMBL" id="MFD2235752.1"/>
    </source>
</evidence>